<dbReference type="GO" id="GO:0003723">
    <property type="term" value="F:RNA binding"/>
    <property type="evidence" value="ECO:0007669"/>
    <property type="project" value="InterPro"/>
</dbReference>
<dbReference type="Pfam" id="PF00588">
    <property type="entry name" value="SpoU_methylase"/>
    <property type="match status" value="1"/>
</dbReference>
<keyword evidence="1" id="KW-0489">Methyltransferase</keyword>
<protein>
    <recommendedName>
        <fullName evidence="3">tRNA/rRNA methyltransferase SpoU type domain-containing protein</fullName>
    </recommendedName>
</protein>
<dbReference type="PANTHER" id="PTHR12029">
    <property type="entry name" value="RNA METHYLTRANSFERASE"/>
    <property type="match status" value="1"/>
</dbReference>
<evidence type="ECO:0000313" key="5">
    <source>
        <dbReference type="Proteomes" id="UP001172457"/>
    </source>
</evidence>
<accession>A0AA38TA85</accession>
<dbReference type="InterPro" id="IPR016024">
    <property type="entry name" value="ARM-type_fold"/>
</dbReference>
<dbReference type="CDD" id="cd18091">
    <property type="entry name" value="SpoU-like_TRM3-like"/>
    <property type="match status" value="1"/>
</dbReference>
<keyword evidence="2" id="KW-0808">Transferase</keyword>
<dbReference type="InterPro" id="IPR001537">
    <property type="entry name" value="SpoU_MeTrfase"/>
</dbReference>
<dbReference type="Gene3D" id="3.40.1280.10">
    <property type="match status" value="1"/>
</dbReference>
<evidence type="ECO:0000259" key="3">
    <source>
        <dbReference type="Pfam" id="PF00588"/>
    </source>
</evidence>
<comment type="caution">
    <text evidence="4">The sequence shown here is derived from an EMBL/GenBank/DDBJ whole genome shotgun (WGS) entry which is preliminary data.</text>
</comment>
<dbReference type="PANTHER" id="PTHR12029:SF11">
    <property type="entry name" value="METHYLTRANSFERASE TARBP1-RELATED"/>
    <property type="match status" value="1"/>
</dbReference>
<name>A0AA38TA85_9ASTR</name>
<dbReference type="InterPro" id="IPR029028">
    <property type="entry name" value="Alpha/beta_knot_MTases"/>
</dbReference>
<dbReference type="SUPFAM" id="SSF48371">
    <property type="entry name" value="ARM repeat"/>
    <property type="match status" value="1"/>
</dbReference>
<gene>
    <name evidence="4" type="ORF">OSB04_010958</name>
</gene>
<sequence>MDYTTSLMSNFRRIPPAAIPATLDCILASTTSSPSSLFSLLLDALPILLQEVTHGSEESLDDEDRNYIASYVGALCHLLKKPGLNAEALQSFIWSVLIPLLRLTQSYDREIVDKAVASFLDVVMETNAWSVVEGTMVPYFIKVVGLTMGMLQNEQFTFYKWAGQAQIPEDSTLTSFESFPLLMACHILASILDASVKGNLLWDICNVTLQMLSHSPEHRSCAITIFLPHLLTAFDSEKVFEISVHGKSIKLSRKTFFTKIWKCCKNLFLMGSSERRDAYTVLSLYISNSSKSDGCKDDPTNGDGVFDLRADKEFWDEMKKGLVDKESIVRKQSLHMLKSTVTISQGKQHTSVLESISNDTTSNSHGLTKRERWADKEAKSLGIESLCNSVDSDSSSQLKWGAFFLLYEMLEEYGTHLVEAAWNYQMNLLLRISHPSDSSIKPVGERHRLDPMETLEDMFDWLAVLWRRGLCMIILKASNMSIHIESLPNWLPINYRSLVRLVTLSMLLNTCFISAVRCLIMQSVFGIEWKNHGNYAKFVPRDFVLGPFIQGLNDPVHHKEFGLKGAYFSKTIDGASTFFQQYTVCLSEREQMTLLSNLASLVKIYSFGRAGLMSLAECVAAAAAGVRAHSKNGIEQCDEAPFEIKSAVDSTYNDKAMLLDVFRFIIDSSKQHFNPNYRLKVCGKILDATASVMSSSDVPLEPLLQFISSFPPDFLNYGGPLRGKVQEWLRGYEKQASTSCVIDVKLMKKLNEFPRNFICHNHSAKDIVNYDDEDLEIWELKAKRWARALFLIIKEEHHLDSLLQFIQTHGNELCKKSGYREWLPVKYMVLILGIAQELKEMKNRTVDGHAKRTKGLLEIANNAESMDTSMIIKKLTRSFTSILEELVSYTNESCSVFWSEEAGDTTLPSSIKGRLGGLSQRRLSSSNATAVLQAITSVKTLASISSYCSQFQEEEYLSSSSTLDVLWQLSWKIISCTSCTSETKAEIYLGAYEALHHVLKSLVSMPSPSALAILTRPYNLSAPEAEVKPHMDYFVQIFIENINNVIEAGYLVRARRAILIDWKWMCLESLLLIPKHALQRGVYIHNCSIFFSDAVIRRIFSDLVDSLENAGEGSVLPMLRSVRLVLDFFALGCKGSGVSSCDGIDVQMMWHLVRSSWLLHVSCNKRRVAPIAALLSSVLHDSVFSDMYMHEFDDTPGPLKWFVEKILEEGTRSPRTIRLAALHLSGLWLSHPSAIKYYTKELKLLTLYGSVAFDEDFEAEVTENHDARTEVSILSSSPDPELTEVFINTELYARVSVAVMFNKLADLADMVGSKDEAESSHASLQSGKLFLLELLYSVVNDTDLAKELYKKYSATHRRKVRAWQMICILARFVDEEVVSEVMCHLHTALYRNNMPAVRQYLETFAIYVYLKFPSLVGEQLVPMALSSYVFIAANVILHATKSAQSRHLDELLPPIVPLLTSHHHSLRGFTQLLVYQVLSKLLPTLNSGVYGTVSLEKRCFMELKSFLEDNSDCARLRVSMEVHLDAFDPYISVTPAGIFSNRVDDIEFECAHVSLLEHVIEFLNDVRKDLRCSMAKDATQLKNEQIHVRDSESIDEDKEETAMKMQKDMSLDFQKKVIVSKHEMQDLHSSSLNGKDTYNSLLDVEKEDELLDQTLRARSVAMEKLKAGRQQIILVASLIDRVPNLAGLARTCEVFKAASLVVDNTNILQDKQFQLISVTAEKWVPIIEVPVSNVKGFLEKKKQEGYSIMGLEQTANSIALDQYVFPKKTVLVLGREKEGIPVELIHILDACIEIPSWEFNDGIIYIFVLLPSIWKEMYLLYSSFSSSSSSFLC</sequence>
<organism evidence="4 5">
    <name type="scientific">Centaurea solstitialis</name>
    <name type="common">yellow star-thistle</name>
    <dbReference type="NCBI Taxonomy" id="347529"/>
    <lineage>
        <taxon>Eukaryota</taxon>
        <taxon>Viridiplantae</taxon>
        <taxon>Streptophyta</taxon>
        <taxon>Embryophyta</taxon>
        <taxon>Tracheophyta</taxon>
        <taxon>Spermatophyta</taxon>
        <taxon>Magnoliopsida</taxon>
        <taxon>eudicotyledons</taxon>
        <taxon>Gunneridae</taxon>
        <taxon>Pentapetalae</taxon>
        <taxon>asterids</taxon>
        <taxon>campanulids</taxon>
        <taxon>Asterales</taxon>
        <taxon>Asteraceae</taxon>
        <taxon>Carduoideae</taxon>
        <taxon>Cardueae</taxon>
        <taxon>Centaureinae</taxon>
        <taxon>Centaurea</taxon>
    </lineage>
</organism>
<evidence type="ECO:0000256" key="2">
    <source>
        <dbReference type="ARBA" id="ARBA00022679"/>
    </source>
</evidence>
<dbReference type="GO" id="GO:0030488">
    <property type="term" value="P:tRNA methylation"/>
    <property type="evidence" value="ECO:0007669"/>
    <property type="project" value="InterPro"/>
</dbReference>
<dbReference type="Proteomes" id="UP001172457">
    <property type="component" value="Chromosome 3"/>
</dbReference>
<dbReference type="InterPro" id="IPR045330">
    <property type="entry name" value="TRM3/TARBP1"/>
</dbReference>
<evidence type="ECO:0000313" key="4">
    <source>
        <dbReference type="EMBL" id="KAJ9556344.1"/>
    </source>
</evidence>
<reference evidence="4" key="1">
    <citation type="submission" date="2023-03" db="EMBL/GenBank/DDBJ databases">
        <title>Chromosome-scale reference genome and RAD-based genetic map of yellow starthistle (Centaurea solstitialis) reveal putative structural variation and QTLs associated with invader traits.</title>
        <authorList>
            <person name="Reatini B."/>
            <person name="Cang F.A."/>
            <person name="Jiang Q."/>
            <person name="Mckibben M.T.W."/>
            <person name="Barker M.S."/>
            <person name="Rieseberg L.H."/>
            <person name="Dlugosch K.M."/>
        </authorList>
    </citation>
    <scope>NUCLEOTIDE SEQUENCE</scope>
    <source>
        <strain evidence="4">CAN-66</strain>
        <tissue evidence="4">Leaf</tissue>
    </source>
</reference>
<feature type="domain" description="tRNA/rRNA methyltransferase SpoU type" evidence="3">
    <location>
        <begin position="1672"/>
        <end position="1797"/>
    </location>
</feature>
<dbReference type="InterPro" id="IPR044748">
    <property type="entry name" value="Trm3/TARBP1_C"/>
</dbReference>
<keyword evidence="5" id="KW-1185">Reference proteome</keyword>
<evidence type="ECO:0000256" key="1">
    <source>
        <dbReference type="ARBA" id="ARBA00022603"/>
    </source>
</evidence>
<dbReference type="EMBL" id="JARYMX010000003">
    <property type="protein sequence ID" value="KAJ9556344.1"/>
    <property type="molecule type" value="Genomic_DNA"/>
</dbReference>
<dbReference type="GO" id="GO:0016423">
    <property type="term" value="F:tRNA (guanine) methyltransferase activity"/>
    <property type="evidence" value="ECO:0007669"/>
    <property type="project" value="InterPro"/>
</dbReference>
<proteinExistence type="predicted"/>
<dbReference type="InterPro" id="IPR029026">
    <property type="entry name" value="tRNA_m1G_MTases_N"/>
</dbReference>
<dbReference type="SUPFAM" id="SSF75217">
    <property type="entry name" value="alpha/beta knot"/>
    <property type="match status" value="1"/>
</dbReference>